<evidence type="ECO:0000313" key="6">
    <source>
        <dbReference type="Proteomes" id="UP000002630"/>
    </source>
</evidence>
<keyword evidence="2 3" id="KW-0040">ANK repeat</keyword>
<dbReference type="EMBL" id="FN649760">
    <property type="protein sequence ID" value="CBJ33252.1"/>
    <property type="molecule type" value="Genomic_DNA"/>
</dbReference>
<dbReference type="Gene3D" id="1.25.40.20">
    <property type="entry name" value="Ankyrin repeat-containing domain"/>
    <property type="match status" value="1"/>
</dbReference>
<dbReference type="AlphaFoldDB" id="D7G1E2"/>
<dbReference type="InterPro" id="IPR036770">
    <property type="entry name" value="Ankyrin_rpt-contain_sf"/>
</dbReference>
<dbReference type="SMART" id="SM00248">
    <property type="entry name" value="ANK"/>
    <property type="match status" value="3"/>
</dbReference>
<evidence type="ECO:0000256" key="4">
    <source>
        <dbReference type="SAM" id="MobiDB-lite"/>
    </source>
</evidence>
<evidence type="ECO:0000256" key="3">
    <source>
        <dbReference type="PROSITE-ProRule" id="PRU00023"/>
    </source>
</evidence>
<dbReference type="PROSITE" id="PS50088">
    <property type="entry name" value="ANK_REPEAT"/>
    <property type="match status" value="1"/>
</dbReference>
<keyword evidence="1" id="KW-0677">Repeat</keyword>
<organism evidence="5 6">
    <name type="scientific">Ectocarpus siliculosus</name>
    <name type="common">Brown alga</name>
    <name type="synonym">Conferva siliculosa</name>
    <dbReference type="NCBI Taxonomy" id="2880"/>
    <lineage>
        <taxon>Eukaryota</taxon>
        <taxon>Sar</taxon>
        <taxon>Stramenopiles</taxon>
        <taxon>Ochrophyta</taxon>
        <taxon>PX clade</taxon>
        <taxon>Phaeophyceae</taxon>
        <taxon>Ectocarpales</taxon>
        <taxon>Ectocarpaceae</taxon>
        <taxon>Ectocarpus</taxon>
    </lineage>
</organism>
<dbReference type="Pfam" id="PF12796">
    <property type="entry name" value="Ank_2"/>
    <property type="match status" value="1"/>
</dbReference>
<keyword evidence="6" id="KW-1185">Reference proteome</keyword>
<sequence>MCGHNKVVVILVLREVDIEARDGDIFFGSKTALQLSAEGGHLRVVNTLVIRGALAEPETFGRLRFSVEEGFRAAFDTLFEGNREGKYELPGGFLQCALILAAEYGDLPVVEALSIKGVNLDGTAEFWDPGNNGWFCEPATALHAAAYGGHYDVVNYLLENRVRIETVDGELSTPLSYSVMEKPPACDGYPPESRGRHSKRRQSELNTWDSL</sequence>
<dbReference type="OrthoDB" id="4772757at2759"/>
<feature type="region of interest" description="Disordered" evidence="4">
    <location>
        <begin position="182"/>
        <end position="211"/>
    </location>
</feature>
<evidence type="ECO:0000256" key="2">
    <source>
        <dbReference type="ARBA" id="ARBA00023043"/>
    </source>
</evidence>
<dbReference type="PROSITE" id="PS50297">
    <property type="entry name" value="ANK_REP_REGION"/>
    <property type="match status" value="1"/>
</dbReference>
<dbReference type="PANTHER" id="PTHR24198">
    <property type="entry name" value="ANKYRIN REPEAT AND PROTEIN KINASE DOMAIN-CONTAINING PROTEIN"/>
    <property type="match status" value="1"/>
</dbReference>
<dbReference type="STRING" id="2880.D7G1E2"/>
<accession>D7G1E2</accession>
<gene>
    <name evidence="5" type="ORF">Esi_0448_0018</name>
</gene>
<dbReference type="PANTHER" id="PTHR24198:SF165">
    <property type="entry name" value="ANKYRIN REPEAT-CONTAINING PROTEIN-RELATED"/>
    <property type="match status" value="1"/>
</dbReference>
<reference evidence="5 6" key="1">
    <citation type="journal article" date="2010" name="Nature">
        <title>The Ectocarpus genome and the independent evolution of multicellularity in brown algae.</title>
        <authorList>
            <person name="Cock J.M."/>
            <person name="Sterck L."/>
            <person name="Rouze P."/>
            <person name="Scornet D."/>
            <person name="Allen A.E."/>
            <person name="Amoutzias G."/>
            <person name="Anthouard V."/>
            <person name="Artiguenave F."/>
            <person name="Aury J.M."/>
            <person name="Badger J.H."/>
            <person name="Beszteri B."/>
            <person name="Billiau K."/>
            <person name="Bonnet E."/>
            <person name="Bothwell J.H."/>
            <person name="Bowler C."/>
            <person name="Boyen C."/>
            <person name="Brownlee C."/>
            <person name="Carrano C.J."/>
            <person name="Charrier B."/>
            <person name="Cho G.Y."/>
            <person name="Coelho S.M."/>
            <person name="Collen J."/>
            <person name="Corre E."/>
            <person name="Da Silva C."/>
            <person name="Delage L."/>
            <person name="Delaroque N."/>
            <person name="Dittami S.M."/>
            <person name="Doulbeau S."/>
            <person name="Elias M."/>
            <person name="Farnham G."/>
            <person name="Gachon C.M."/>
            <person name="Gschloessl B."/>
            <person name="Heesch S."/>
            <person name="Jabbari K."/>
            <person name="Jubin C."/>
            <person name="Kawai H."/>
            <person name="Kimura K."/>
            <person name="Kloareg B."/>
            <person name="Kupper F.C."/>
            <person name="Lang D."/>
            <person name="Le Bail A."/>
            <person name="Leblanc C."/>
            <person name="Lerouge P."/>
            <person name="Lohr M."/>
            <person name="Lopez P.J."/>
            <person name="Martens C."/>
            <person name="Maumus F."/>
            <person name="Michel G."/>
            <person name="Miranda-Saavedra D."/>
            <person name="Morales J."/>
            <person name="Moreau H."/>
            <person name="Motomura T."/>
            <person name="Nagasato C."/>
            <person name="Napoli C.A."/>
            <person name="Nelson D.R."/>
            <person name="Nyvall-Collen P."/>
            <person name="Peters A.F."/>
            <person name="Pommier C."/>
            <person name="Potin P."/>
            <person name="Poulain J."/>
            <person name="Quesneville H."/>
            <person name="Read B."/>
            <person name="Rensing S.A."/>
            <person name="Ritter A."/>
            <person name="Rousvoal S."/>
            <person name="Samanta M."/>
            <person name="Samson G."/>
            <person name="Schroeder D.C."/>
            <person name="Segurens B."/>
            <person name="Strittmatter M."/>
            <person name="Tonon T."/>
            <person name="Tregear J.W."/>
            <person name="Valentin K."/>
            <person name="von Dassow P."/>
            <person name="Yamagishi T."/>
            <person name="Van de Peer Y."/>
            <person name="Wincker P."/>
        </authorList>
    </citation>
    <scope>NUCLEOTIDE SEQUENCE [LARGE SCALE GENOMIC DNA]</scope>
    <source>
        <strain evidence="6">Ec32 / CCAP1310/4</strain>
    </source>
</reference>
<name>D7G1E2_ECTSI</name>
<evidence type="ECO:0000313" key="5">
    <source>
        <dbReference type="EMBL" id="CBJ33252.1"/>
    </source>
</evidence>
<dbReference type="InterPro" id="IPR002110">
    <property type="entry name" value="Ankyrin_rpt"/>
</dbReference>
<dbReference type="SUPFAM" id="SSF48403">
    <property type="entry name" value="Ankyrin repeat"/>
    <property type="match status" value="1"/>
</dbReference>
<dbReference type="InParanoid" id="D7G1E2"/>
<proteinExistence type="predicted"/>
<feature type="repeat" description="ANK" evidence="3">
    <location>
        <begin position="137"/>
        <end position="169"/>
    </location>
</feature>
<evidence type="ECO:0000256" key="1">
    <source>
        <dbReference type="ARBA" id="ARBA00022737"/>
    </source>
</evidence>
<dbReference type="Proteomes" id="UP000002630">
    <property type="component" value="Unassembled WGS sequence"/>
</dbReference>
<protein>
    <submittedName>
        <fullName evidence="5">EsV-1-21</fullName>
    </submittedName>
</protein>